<keyword evidence="16" id="KW-1185">Reference proteome</keyword>
<dbReference type="GO" id="GO:0051301">
    <property type="term" value="P:cell division"/>
    <property type="evidence" value="ECO:0007669"/>
    <property type="project" value="UniProtKB-KW"/>
</dbReference>
<protein>
    <recommendedName>
        <fullName evidence="10 11">UDP-N-acetylmuramoyl-tripeptide--D-alanyl-D-alanine ligase</fullName>
        <ecNumber evidence="10 11">6.3.2.10</ecNumber>
    </recommendedName>
    <alternativeName>
        <fullName evidence="10">D-alanyl-D-alanine-adding enzyme</fullName>
    </alternativeName>
</protein>
<dbReference type="GO" id="GO:0005737">
    <property type="term" value="C:cytoplasm"/>
    <property type="evidence" value="ECO:0007669"/>
    <property type="project" value="UniProtKB-SubCell"/>
</dbReference>
<dbReference type="GO" id="GO:0008766">
    <property type="term" value="F:UDP-N-acetylmuramoylalanyl-D-glutamyl-2,6-diaminopimelate-D-alanyl-D-alanine ligase activity"/>
    <property type="evidence" value="ECO:0007669"/>
    <property type="project" value="RHEA"/>
</dbReference>
<dbReference type="UniPathway" id="UPA00219"/>
<dbReference type="HAMAP" id="MF_02019">
    <property type="entry name" value="MurF"/>
    <property type="match status" value="1"/>
</dbReference>
<evidence type="ECO:0000256" key="3">
    <source>
        <dbReference type="ARBA" id="ARBA00022618"/>
    </source>
</evidence>
<keyword evidence="9 10" id="KW-0961">Cell wall biogenesis/degradation</keyword>
<dbReference type="InterPro" id="IPR000713">
    <property type="entry name" value="Mur_ligase_N"/>
</dbReference>
<evidence type="ECO:0000259" key="12">
    <source>
        <dbReference type="Pfam" id="PF01225"/>
    </source>
</evidence>
<dbReference type="Pfam" id="PF01225">
    <property type="entry name" value="Mur_ligase"/>
    <property type="match status" value="1"/>
</dbReference>
<dbReference type="SUPFAM" id="SSF53244">
    <property type="entry name" value="MurD-like peptide ligases, peptide-binding domain"/>
    <property type="match status" value="1"/>
</dbReference>
<dbReference type="Proteomes" id="UP000092573">
    <property type="component" value="Chromosome"/>
</dbReference>
<reference evidence="15 16" key="1">
    <citation type="submission" date="2016-01" db="EMBL/GenBank/DDBJ databases">
        <title>Complete Genome Sequence of Paenibacillus yonginensis DCY84, a novel Plant Growth-Promoting Bacteria with Elicitation of Induced Systemic Resistance.</title>
        <authorList>
            <person name="Kim Y.J."/>
            <person name="Yang D.C."/>
            <person name="Sukweenadhi J."/>
        </authorList>
    </citation>
    <scope>NUCLEOTIDE SEQUENCE [LARGE SCALE GENOMIC DNA]</scope>
    <source>
        <strain evidence="15 16">DCY84</strain>
    </source>
</reference>
<dbReference type="GO" id="GO:0047480">
    <property type="term" value="F:UDP-N-acetylmuramoyl-tripeptide-D-alanyl-D-alanine ligase activity"/>
    <property type="evidence" value="ECO:0007669"/>
    <property type="project" value="UniProtKB-UniRule"/>
</dbReference>
<dbReference type="STRING" id="1462996.AWM70_11305"/>
<dbReference type="InterPro" id="IPR036565">
    <property type="entry name" value="Mur-like_cat_sf"/>
</dbReference>
<dbReference type="SUPFAM" id="SSF63418">
    <property type="entry name" value="MurE/MurF N-terminal domain"/>
    <property type="match status" value="1"/>
</dbReference>
<comment type="subcellular location">
    <subcellularLocation>
        <location evidence="10 11">Cytoplasm</location>
    </subcellularLocation>
</comment>
<dbReference type="InterPro" id="IPR004101">
    <property type="entry name" value="Mur_ligase_C"/>
</dbReference>
<comment type="function">
    <text evidence="10 11">Involved in cell wall formation. Catalyzes the final step in the synthesis of UDP-N-acetylmuramoyl-pentapeptide, the precursor of murein.</text>
</comment>
<dbReference type="NCBIfam" id="TIGR01143">
    <property type="entry name" value="murF"/>
    <property type="match status" value="1"/>
</dbReference>
<dbReference type="Pfam" id="PF02875">
    <property type="entry name" value="Mur_ligase_C"/>
    <property type="match status" value="1"/>
</dbReference>
<evidence type="ECO:0000256" key="11">
    <source>
        <dbReference type="RuleBase" id="RU004136"/>
    </source>
</evidence>
<dbReference type="InterPro" id="IPR035911">
    <property type="entry name" value="MurE/MurF_N"/>
</dbReference>
<dbReference type="SUPFAM" id="SSF53623">
    <property type="entry name" value="MurD-like peptide ligases, catalytic domain"/>
    <property type="match status" value="1"/>
</dbReference>
<keyword evidence="2 10" id="KW-0436">Ligase</keyword>
<keyword evidence="3 10" id="KW-0132">Cell division</keyword>
<feature type="domain" description="Mur ligase central" evidence="14">
    <location>
        <begin position="115"/>
        <end position="307"/>
    </location>
</feature>
<dbReference type="Gene3D" id="3.40.1390.10">
    <property type="entry name" value="MurE/MurF, N-terminal domain"/>
    <property type="match status" value="1"/>
</dbReference>
<evidence type="ECO:0000256" key="7">
    <source>
        <dbReference type="ARBA" id="ARBA00022984"/>
    </source>
</evidence>
<evidence type="ECO:0000256" key="8">
    <source>
        <dbReference type="ARBA" id="ARBA00023306"/>
    </source>
</evidence>
<evidence type="ECO:0000256" key="4">
    <source>
        <dbReference type="ARBA" id="ARBA00022741"/>
    </source>
</evidence>
<evidence type="ECO:0000313" key="16">
    <source>
        <dbReference type="Proteomes" id="UP000092573"/>
    </source>
</evidence>
<dbReference type="PANTHER" id="PTHR43024">
    <property type="entry name" value="UDP-N-ACETYLMURAMOYL-TRIPEPTIDE--D-ALANYL-D-ALANINE LIGASE"/>
    <property type="match status" value="1"/>
</dbReference>
<dbReference type="Gene3D" id="3.40.1190.10">
    <property type="entry name" value="Mur-like, catalytic domain"/>
    <property type="match status" value="1"/>
</dbReference>
<evidence type="ECO:0000256" key="5">
    <source>
        <dbReference type="ARBA" id="ARBA00022840"/>
    </source>
</evidence>
<dbReference type="GO" id="GO:0071555">
    <property type="term" value="P:cell wall organization"/>
    <property type="evidence" value="ECO:0007669"/>
    <property type="project" value="UniProtKB-KW"/>
</dbReference>
<keyword evidence="7 10" id="KW-0573">Peptidoglycan synthesis</keyword>
<dbReference type="EMBL" id="CP014167">
    <property type="protein sequence ID" value="ANS75115.1"/>
    <property type="molecule type" value="Genomic_DNA"/>
</dbReference>
<keyword evidence="5 10" id="KW-0067">ATP-binding</keyword>
<comment type="similarity">
    <text evidence="10">Belongs to the MurCDEF family. MurF subfamily.</text>
</comment>
<evidence type="ECO:0000256" key="2">
    <source>
        <dbReference type="ARBA" id="ARBA00022598"/>
    </source>
</evidence>
<comment type="pathway">
    <text evidence="10 11">Cell wall biogenesis; peptidoglycan biosynthesis.</text>
</comment>
<dbReference type="KEGG" id="pyg:AWM70_11305"/>
<name>A0A1B1N124_9BACL</name>
<evidence type="ECO:0000259" key="14">
    <source>
        <dbReference type="Pfam" id="PF08245"/>
    </source>
</evidence>
<proteinExistence type="inferred from homology"/>
<dbReference type="RefSeq" id="WP_068696439.1">
    <property type="nucleotide sequence ID" value="NZ_CP014167.1"/>
</dbReference>
<keyword evidence="8 10" id="KW-0131">Cell cycle</keyword>
<keyword evidence="4 10" id="KW-0547">Nucleotide-binding</keyword>
<dbReference type="GO" id="GO:0009252">
    <property type="term" value="P:peptidoglycan biosynthetic process"/>
    <property type="evidence" value="ECO:0007669"/>
    <property type="project" value="UniProtKB-UniRule"/>
</dbReference>
<feature type="domain" description="Mur ligase N-terminal catalytic" evidence="12">
    <location>
        <begin position="31"/>
        <end position="104"/>
    </location>
</feature>
<dbReference type="GO" id="GO:0005524">
    <property type="term" value="F:ATP binding"/>
    <property type="evidence" value="ECO:0007669"/>
    <property type="project" value="UniProtKB-UniRule"/>
</dbReference>
<dbReference type="InterPro" id="IPR005863">
    <property type="entry name" value="UDP-N-AcMur_synth"/>
</dbReference>
<dbReference type="AlphaFoldDB" id="A0A1B1N124"/>
<organism evidence="15 16">
    <name type="scientific">Paenibacillus yonginensis</name>
    <dbReference type="NCBI Taxonomy" id="1462996"/>
    <lineage>
        <taxon>Bacteria</taxon>
        <taxon>Bacillati</taxon>
        <taxon>Bacillota</taxon>
        <taxon>Bacilli</taxon>
        <taxon>Bacillales</taxon>
        <taxon>Paenibacillaceae</taxon>
        <taxon>Paenibacillus</taxon>
    </lineage>
</organism>
<dbReference type="InterPro" id="IPR013221">
    <property type="entry name" value="Mur_ligase_cen"/>
</dbReference>
<dbReference type="OrthoDB" id="9801978at2"/>
<dbReference type="Gene3D" id="3.90.190.20">
    <property type="entry name" value="Mur ligase, C-terminal domain"/>
    <property type="match status" value="1"/>
</dbReference>
<dbReference type="GO" id="GO:0008360">
    <property type="term" value="P:regulation of cell shape"/>
    <property type="evidence" value="ECO:0007669"/>
    <property type="project" value="UniProtKB-KW"/>
</dbReference>
<comment type="catalytic activity">
    <reaction evidence="10 11">
        <text>D-alanyl-D-alanine + UDP-N-acetyl-alpha-D-muramoyl-L-alanyl-gamma-D-glutamyl-meso-2,6-diaminopimelate + ATP = UDP-N-acetyl-alpha-D-muramoyl-L-alanyl-gamma-D-glutamyl-meso-2,6-diaminopimeloyl-D-alanyl-D-alanine + ADP + phosphate + H(+)</text>
        <dbReference type="Rhea" id="RHEA:28374"/>
        <dbReference type="ChEBI" id="CHEBI:15378"/>
        <dbReference type="ChEBI" id="CHEBI:30616"/>
        <dbReference type="ChEBI" id="CHEBI:43474"/>
        <dbReference type="ChEBI" id="CHEBI:57822"/>
        <dbReference type="ChEBI" id="CHEBI:61386"/>
        <dbReference type="ChEBI" id="CHEBI:83905"/>
        <dbReference type="ChEBI" id="CHEBI:456216"/>
        <dbReference type="EC" id="6.3.2.10"/>
    </reaction>
</comment>
<keyword evidence="6 10" id="KW-0133">Cell shape</keyword>
<feature type="domain" description="Mur ligase C-terminal" evidence="13">
    <location>
        <begin position="329"/>
        <end position="455"/>
    </location>
</feature>
<dbReference type="PANTHER" id="PTHR43024:SF1">
    <property type="entry name" value="UDP-N-ACETYLMURAMOYL-TRIPEPTIDE--D-ALANYL-D-ALANINE LIGASE"/>
    <property type="match status" value="1"/>
</dbReference>
<accession>A0A1B1N124</accession>
<evidence type="ECO:0000256" key="9">
    <source>
        <dbReference type="ARBA" id="ARBA00023316"/>
    </source>
</evidence>
<dbReference type="InterPro" id="IPR036615">
    <property type="entry name" value="Mur_ligase_C_dom_sf"/>
</dbReference>
<evidence type="ECO:0000259" key="13">
    <source>
        <dbReference type="Pfam" id="PF02875"/>
    </source>
</evidence>
<keyword evidence="1 10" id="KW-0963">Cytoplasm</keyword>
<feature type="binding site" evidence="10">
    <location>
        <begin position="117"/>
        <end position="123"/>
    </location>
    <ligand>
        <name>ATP</name>
        <dbReference type="ChEBI" id="CHEBI:30616"/>
    </ligand>
</feature>
<dbReference type="Pfam" id="PF08245">
    <property type="entry name" value="Mur_ligase_M"/>
    <property type="match status" value="1"/>
</dbReference>
<evidence type="ECO:0000256" key="1">
    <source>
        <dbReference type="ARBA" id="ARBA00022490"/>
    </source>
</evidence>
<dbReference type="InterPro" id="IPR051046">
    <property type="entry name" value="MurCDEF_CellWall_CoF430Synth"/>
</dbReference>
<evidence type="ECO:0000313" key="15">
    <source>
        <dbReference type="EMBL" id="ANS75115.1"/>
    </source>
</evidence>
<sequence>MITRTLQEIAAMCGGQLIMPAGRENGADARIQGVTTDSRKLSENVLFVPLTGENFDGHHFAAESLRQGAGAVLWSRSRNDYPAEGPVILVEDTLSALQQLAKAYLEQCGARVIGITGSNGKTTTKDIVTSLLSTTYKVHKTQGNYNNHIGLPLTILSMPEDTEMAVLEMGMSARREIELLSSIARPETAIVTNIGESHLEHLGSREEIARAKLEILAGMKPNGLFVYNGDEPLIPQVLGEPGTVKPEGLQTVTFGLSENNDLYPTGMMFLEAGTTFTASRYYPQTAYTLPLLGKHNVANALAAMAVAAHYEVSAENIRKGLEQTKLTGMRIELLKGTSGVTILNDAYNASPTSVRAALEVLASMNGYSRRIAVLGDMLELGADAERMHKDVGLFVTPDKADLVFAYGPLGAFIAEGAAEQLPAGAVQAFVDKTKLIEALEAVIRPDDVVLIKASRGNRLEEVAQAVQHFTGKQS</sequence>
<evidence type="ECO:0000256" key="10">
    <source>
        <dbReference type="HAMAP-Rule" id="MF_02019"/>
    </source>
</evidence>
<gene>
    <name evidence="10" type="primary">murF</name>
    <name evidence="15" type="ORF">AWM70_11305</name>
</gene>
<evidence type="ECO:0000256" key="6">
    <source>
        <dbReference type="ARBA" id="ARBA00022960"/>
    </source>
</evidence>
<dbReference type="EC" id="6.3.2.10" evidence="10 11"/>